<dbReference type="GeneID" id="112042081"/>
<evidence type="ECO:0000256" key="8">
    <source>
        <dbReference type="ARBA" id="ARBA00023224"/>
    </source>
</evidence>
<dbReference type="RefSeq" id="XP_023931793.1">
    <property type="nucleotide sequence ID" value="XM_024076025.1"/>
</dbReference>
<comment type="subcellular location">
    <subcellularLocation>
        <location evidence="1">Cell membrane</location>
        <topology evidence="1">Multi-pass membrane protein</topology>
    </subcellularLocation>
</comment>
<dbReference type="AlphaFoldDB" id="A0A2R2MNJ1"/>
<dbReference type="InterPro" id="IPR000276">
    <property type="entry name" value="GPCR_Rhodpsn"/>
</dbReference>
<dbReference type="SUPFAM" id="SSF81321">
    <property type="entry name" value="Family A G protein-coupled receptor-like"/>
    <property type="match status" value="1"/>
</dbReference>
<feature type="region of interest" description="Disordered" evidence="9">
    <location>
        <begin position="1"/>
        <end position="41"/>
    </location>
</feature>
<sequence length="225" mass="25795">MTMVRKNKDDTLSSNGTSNGRRVSFSNDHLVEGKDEDKNEKTHFTFEQERPVHNGKVTFIYNQSDNSKGGASAGSRIHAVYNKIRKKKSSVTSAVSRMSKYSGECESDIDTGVNTETDLLRRHNERQKRRLARAREKRASLVVGVIIAAFTLCWFPFFFTYVLSVVFKFKINNAVFAVIFWLGYCNSGLNPLIYTLFNKDFKVAFRKLIWPSGTCSRRRRCTTYV</sequence>
<dbReference type="Proteomes" id="UP000085678">
    <property type="component" value="Unplaced"/>
</dbReference>
<proteinExistence type="predicted"/>
<evidence type="ECO:0000256" key="1">
    <source>
        <dbReference type="ARBA" id="ARBA00004651"/>
    </source>
</evidence>
<dbReference type="InterPro" id="IPR017452">
    <property type="entry name" value="GPCR_Rhodpsn_7TM"/>
</dbReference>
<feature type="transmembrane region" description="Helical" evidence="10">
    <location>
        <begin position="139"/>
        <end position="162"/>
    </location>
</feature>
<dbReference type="InParanoid" id="A0A2R2MNJ1"/>
<keyword evidence="7" id="KW-0675">Receptor</keyword>
<evidence type="ECO:0000256" key="10">
    <source>
        <dbReference type="SAM" id="Phobius"/>
    </source>
</evidence>
<evidence type="ECO:0000313" key="12">
    <source>
        <dbReference type="Proteomes" id="UP000085678"/>
    </source>
</evidence>
<keyword evidence="8" id="KW-0807">Transducer</keyword>
<keyword evidence="6 10" id="KW-0472">Membrane</keyword>
<evidence type="ECO:0000259" key="11">
    <source>
        <dbReference type="PROSITE" id="PS50262"/>
    </source>
</evidence>
<name>A0A2R2MNJ1_LINAN</name>
<dbReference type="OrthoDB" id="5957871at2759"/>
<feature type="domain" description="G-protein coupled receptors family 1 profile" evidence="11">
    <location>
        <begin position="120"/>
        <end position="194"/>
    </location>
</feature>
<dbReference type="KEGG" id="lak:112042081"/>
<evidence type="ECO:0000256" key="3">
    <source>
        <dbReference type="ARBA" id="ARBA00022692"/>
    </source>
</evidence>
<dbReference type="PANTHER" id="PTHR24248:SF189">
    <property type="entry name" value="ALPHA2-ADRENERGIC-LIKE OCTOPAMINE RECEPTOR, ISOFORM B"/>
    <property type="match status" value="1"/>
</dbReference>
<feature type="compositionally biased region" description="Basic and acidic residues" evidence="9">
    <location>
        <begin position="29"/>
        <end position="41"/>
    </location>
</feature>
<gene>
    <name evidence="13" type="primary">LOC112042081</name>
</gene>
<keyword evidence="12" id="KW-1185">Reference proteome</keyword>
<keyword evidence="4 10" id="KW-1133">Transmembrane helix</keyword>
<dbReference type="GO" id="GO:0005886">
    <property type="term" value="C:plasma membrane"/>
    <property type="evidence" value="ECO:0007669"/>
    <property type="project" value="UniProtKB-SubCell"/>
</dbReference>
<evidence type="ECO:0000256" key="6">
    <source>
        <dbReference type="ARBA" id="ARBA00023136"/>
    </source>
</evidence>
<dbReference type="STRING" id="7574.A0A2R2MNJ1"/>
<keyword evidence="5" id="KW-0297">G-protein coupled receptor</keyword>
<dbReference type="PANTHER" id="PTHR24248">
    <property type="entry name" value="ADRENERGIC RECEPTOR-RELATED G-PROTEIN COUPLED RECEPTOR"/>
    <property type="match status" value="1"/>
</dbReference>
<evidence type="ECO:0000256" key="4">
    <source>
        <dbReference type="ARBA" id="ARBA00022989"/>
    </source>
</evidence>
<dbReference type="Pfam" id="PF00001">
    <property type="entry name" value="7tm_1"/>
    <property type="match status" value="1"/>
</dbReference>
<dbReference type="Gene3D" id="1.20.1070.10">
    <property type="entry name" value="Rhodopsin 7-helix transmembrane proteins"/>
    <property type="match status" value="1"/>
</dbReference>
<evidence type="ECO:0000256" key="7">
    <source>
        <dbReference type="ARBA" id="ARBA00023170"/>
    </source>
</evidence>
<dbReference type="PROSITE" id="PS50262">
    <property type="entry name" value="G_PROTEIN_RECEP_F1_2"/>
    <property type="match status" value="1"/>
</dbReference>
<feature type="compositionally biased region" description="Basic and acidic residues" evidence="9">
    <location>
        <begin position="1"/>
        <end position="11"/>
    </location>
</feature>
<reference evidence="13" key="1">
    <citation type="submission" date="2025-08" db="UniProtKB">
        <authorList>
            <consortium name="RefSeq"/>
        </authorList>
    </citation>
    <scope>IDENTIFICATION</scope>
    <source>
        <tissue evidence="13">Gonads</tissue>
    </source>
</reference>
<evidence type="ECO:0000256" key="2">
    <source>
        <dbReference type="ARBA" id="ARBA00022475"/>
    </source>
</evidence>
<evidence type="ECO:0000256" key="9">
    <source>
        <dbReference type="SAM" id="MobiDB-lite"/>
    </source>
</evidence>
<evidence type="ECO:0000256" key="5">
    <source>
        <dbReference type="ARBA" id="ARBA00023040"/>
    </source>
</evidence>
<feature type="transmembrane region" description="Helical" evidence="10">
    <location>
        <begin position="174"/>
        <end position="197"/>
    </location>
</feature>
<feature type="compositionally biased region" description="Polar residues" evidence="9">
    <location>
        <begin position="12"/>
        <end position="27"/>
    </location>
</feature>
<dbReference type="PRINTS" id="PR00237">
    <property type="entry name" value="GPCRRHODOPSN"/>
</dbReference>
<dbReference type="GO" id="GO:0004930">
    <property type="term" value="F:G protein-coupled receptor activity"/>
    <property type="evidence" value="ECO:0007669"/>
    <property type="project" value="UniProtKB-KW"/>
</dbReference>
<keyword evidence="3 10" id="KW-0812">Transmembrane</keyword>
<organism evidence="12 13">
    <name type="scientific">Lingula anatina</name>
    <name type="common">Brachiopod</name>
    <name type="synonym">Lingula unguis</name>
    <dbReference type="NCBI Taxonomy" id="7574"/>
    <lineage>
        <taxon>Eukaryota</taxon>
        <taxon>Metazoa</taxon>
        <taxon>Spiralia</taxon>
        <taxon>Lophotrochozoa</taxon>
        <taxon>Brachiopoda</taxon>
        <taxon>Linguliformea</taxon>
        <taxon>Lingulata</taxon>
        <taxon>Lingulida</taxon>
        <taxon>Linguloidea</taxon>
        <taxon>Lingulidae</taxon>
        <taxon>Lingula</taxon>
    </lineage>
</organism>
<protein>
    <submittedName>
        <fullName evidence="13">Alpha-2Db adrenergic receptor-like</fullName>
    </submittedName>
</protein>
<keyword evidence="2" id="KW-1003">Cell membrane</keyword>
<accession>A0A2R2MNJ1</accession>
<evidence type="ECO:0000313" key="13">
    <source>
        <dbReference type="RefSeq" id="XP_023931793.1"/>
    </source>
</evidence>